<reference evidence="2 3" key="1">
    <citation type="journal article" date="2021" name="Nat. Commun.">
        <title>Genetic determinants of endophytism in the Arabidopsis root mycobiome.</title>
        <authorList>
            <person name="Mesny F."/>
            <person name="Miyauchi S."/>
            <person name="Thiergart T."/>
            <person name="Pickel B."/>
            <person name="Atanasova L."/>
            <person name="Karlsson M."/>
            <person name="Huettel B."/>
            <person name="Barry K.W."/>
            <person name="Haridas S."/>
            <person name="Chen C."/>
            <person name="Bauer D."/>
            <person name="Andreopoulos W."/>
            <person name="Pangilinan J."/>
            <person name="LaButti K."/>
            <person name="Riley R."/>
            <person name="Lipzen A."/>
            <person name="Clum A."/>
            <person name="Drula E."/>
            <person name="Henrissat B."/>
            <person name="Kohler A."/>
            <person name="Grigoriev I.V."/>
            <person name="Martin F.M."/>
            <person name="Hacquard S."/>
        </authorList>
    </citation>
    <scope>NUCLEOTIDE SEQUENCE [LARGE SCALE GENOMIC DNA]</scope>
    <source>
        <strain evidence="2 3">MPI-CAGE-CH-0241</strain>
    </source>
</reference>
<evidence type="ECO:0000313" key="2">
    <source>
        <dbReference type="EMBL" id="KAH6889617.1"/>
    </source>
</evidence>
<dbReference type="AlphaFoldDB" id="A0A9P8W551"/>
<feature type="signal peptide" evidence="1">
    <location>
        <begin position="1"/>
        <end position="23"/>
    </location>
</feature>
<gene>
    <name evidence="2" type="ORF">B0T10DRAFT_486485</name>
</gene>
<dbReference type="EMBL" id="JAGPYM010000010">
    <property type="protein sequence ID" value="KAH6889617.1"/>
    <property type="molecule type" value="Genomic_DNA"/>
</dbReference>
<keyword evidence="3" id="KW-1185">Reference proteome</keyword>
<organism evidence="2 3">
    <name type="scientific">Thelonectria olida</name>
    <dbReference type="NCBI Taxonomy" id="1576542"/>
    <lineage>
        <taxon>Eukaryota</taxon>
        <taxon>Fungi</taxon>
        <taxon>Dikarya</taxon>
        <taxon>Ascomycota</taxon>
        <taxon>Pezizomycotina</taxon>
        <taxon>Sordariomycetes</taxon>
        <taxon>Hypocreomycetidae</taxon>
        <taxon>Hypocreales</taxon>
        <taxon>Nectriaceae</taxon>
        <taxon>Thelonectria</taxon>
    </lineage>
</organism>
<feature type="chain" id="PRO_5040322464" description="Secreted protein" evidence="1">
    <location>
        <begin position="24"/>
        <end position="82"/>
    </location>
</feature>
<comment type="caution">
    <text evidence="2">The sequence shown here is derived from an EMBL/GenBank/DDBJ whole genome shotgun (WGS) entry which is preliminary data.</text>
</comment>
<evidence type="ECO:0008006" key="4">
    <source>
        <dbReference type="Google" id="ProtNLM"/>
    </source>
</evidence>
<name>A0A9P8W551_9HYPO</name>
<keyword evidence="1" id="KW-0732">Signal</keyword>
<dbReference type="Proteomes" id="UP000777438">
    <property type="component" value="Unassembled WGS sequence"/>
</dbReference>
<evidence type="ECO:0000313" key="3">
    <source>
        <dbReference type="Proteomes" id="UP000777438"/>
    </source>
</evidence>
<sequence length="82" mass="9316">MQRHLSLTCIHVTALVISRFTVSLHPTSPQIESWGCFVCPFQLSTCRKASLNLHTFPRAVSTTRGIYRRFLGMIARPPTPFK</sequence>
<accession>A0A9P8W551</accession>
<proteinExistence type="predicted"/>
<evidence type="ECO:0000256" key="1">
    <source>
        <dbReference type="SAM" id="SignalP"/>
    </source>
</evidence>
<protein>
    <recommendedName>
        <fullName evidence="4">Secreted protein</fullName>
    </recommendedName>
</protein>